<feature type="non-terminal residue" evidence="3">
    <location>
        <position position="106"/>
    </location>
</feature>
<protein>
    <submittedName>
        <fullName evidence="3">Porin</fullName>
    </submittedName>
</protein>
<dbReference type="PANTHER" id="PTHR43308">
    <property type="entry name" value="OUTER MEMBRANE PROTEIN ALPHA-RELATED"/>
    <property type="match status" value="1"/>
</dbReference>
<feature type="chain" id="PRO_5015172080" evidence="1">
    <location>
        <begin position="25"/>
        <end position="106"/>
    </location>
</feature>
<dbReference type="RefSeq" id="WP_133165258.1">
    <property type="nucleotide sequence ID" value="NZ_PXVC01000100.1"/>
</dbReference>
<dbReference type="Pfam" id="PF00395">
    <property type="entry name" value="SLH"/>
    <property type="match status" value="1"/>
</dbReference>
<feature type="domain" description="SLH" evidence="2">
    <location>
        <begin position="56"/>
        <end position="106"/>
    </location>
</feature>
<evidence type="ECO:0000313" key="4">
    <source>
        <dbReference type="Proteomes" id="UP000240206"/>
    </source>
</evidence>
<accession>A0A2P7EBH7</accession>
<dbReference type="PROSITE" id="PS51272">
    <property type="entry name" value="SLH"/>
    <property type="match status" value="1"/>
</dbReference>
<dbReference type="AlphaFoldDB" id="A0A2P7EBH7"/>
<sequence length="106" mass="11580">MNAFRKLLLAPLVMGVVSPLAGQAQSLDMGSVNRYQDQQDIDRMRAIEAQMGQVTSVSQFSDVQPTDWAYQALSNLVTKYGCVAGYPNGTFKGKQAMSRYEAAALL</sequence>
<feature type="signal peptide" evidence="1">
    <location>
        <begin position="1"/>
        <end position="24"/>
    </location>
</feature>
<evidence type="ECO:0000259" key="2">
    <source>
        <dbReference type="PROSITE" id="PS51272"/>
    </source>
</evidence>
<name>A0A2P7EBH7_9SYNE</name>
<keyword evidence="1" id="KW-0732">Signal</keyword>
<comment type="caution">
    <text evidence="3">The sequence shown here is derived from an EMBL/GenBank/DDBJ whole genome shotgun (WGS) entry which is preliminary data.</text>
</comment>
<proteinExistence type="predicted"/>
<evidence type="ECO:0000256" key="1">
    <source>
        <dbReference type="SAM" id="SignalP"/>
    </source>
</evidence>
<evidence type="ECO:0000313" key="3">
    <source>
        <dbReference type="EMBL" id="PSI00582.1"/>
    </source>
</evidence>
<dbReference type="PANTHER" id="PTHR43308:SF1">
    <property type="entry name" value="OUTER MEMBRANE PROTEIN ALPHA"/>
    <property type="match status" value="1"/>
</dbReference>
<dbReference type="EMBL" id="PXVC01000100">
    <property type="protein sequence ID" value="PSI00582.1"/>
    <property type="molecule type" value="Genomic_DNA"/>
</dbReference>
<gene>
    <name evidence="3" type="ORF">C7K08_12410</name>
</gene>
<dbReference type="InterPro" id="IPR001119">
    <property type="entry name" value="SLH_dom"/>
</dbReference>
<keyword evidence="4" id="KW-1185">Reference proteome</keyword>
<dbReference type="InterPro" id="IPR051465">
    <property type="entry name" value="Cell_Envelope_Struct_Comp"/>
</dbReference>
<dbReference type="Proteomes" id="UP000240206">
    <property type="component" value="Unassembled WGS sequence"/>
</dbReference>
<organism evidence="3 4">
    <name type="scientific">Synechococcus lacustris str. Tous</name>
    <dbReference type="NCBI Taxonomy" id="1910958"/>
    <lineage>
        <taxon>Bacteria</taxon>
        <taxon>Bacillati</taxon>
        <taxon>Cyanobacteriota</taxon>
        <taxon>Cyanophyceae</taxon>
        <taxon>Synechococcales</taxon>
        <taxon>Synechococcaceae</taxon>
        <taxon>Synechococcus</taxon>
    </lineage>
</organism>
<reference evidence="4" key="1">
    <citation type="submission" date="2018-03" db="EMBL/GenBank/DDBJ databases">
        <title>Ecological and genomic features of two cosmopolitan and abundant freshwater picocyanobacteria.</title>
        <authorList>
            <person name="Cabello-Yeves P.J."/>
            <person name="Picazo A."/>
            <person name="Camacho A."/>
            <person name="Callieri C."/>
            <person name="Rosselli R."/>
            <person name="Roda-Garcia J."/>
            <person name="Coutinho F.H."/>
            <person name="Rodriguez-Valera F."/>
        </authorList>
    </citation>
    <scope>NUCLEOTIDE SEQUENCE [LARGE SCALE GENOMIC DNA]</scope>
    <source>
        <strain evidence="4">Tous</strain>
    </source>
</reference>